<proteinExistence type="inferred from homology"/>
<dbReference type="Proteomes" id="UP000317494">
    <property type="component" value="Unassembled WGS sequence"/>
</dbReference>
<dbReference type="OrthoDB" id="128536at2759"/>
<dbReference type="STRING" id="286115.A0A507CVV9"/>
<dbReference type="PANTHER" id="PTHR14742">
    <property type="entry name" value="RIBONUCLEASE P SUBUNIT P21"/>
    <property type="match status" value="1"/>
</dbReference>
<dbReference type="GO" id="GO:0046872">
    <property type="term" value="F:metal ion binding"/>
    <property type="evidence" value="ECO:0007669"/>
    <property type="project" value="UniProtKB-KW"/>
</dbReference>
<reference evidence="8 9" key="1">
    <citation type="journal article" date="2019" name="Sci. Rep.">
        <title>Comparative genomics of chytrid fungi reveal insights into the obligate biotrophic and pathogenic lifestyle of Synchytrium endobioticum.</title>
        <authorList>
            <person name="van de Vossenberg B.T.L.H."/>
            <person name="Warris S."/>
            <person name="Nguyen H.D.T."/>
            <person name="van Gent-Pelzer M.P.E."/>
            <person name="Joly D.L."/>
            <person name="van de Geest H.C."/>
            <person name="Bonants P.J.M."/>
            <person name="Smith D.S."/>
            <person name="Levesque C.A."/>
            <person name="van der Lee T.A.J."/>
        </authorList>
    </citation>
    <scope>NUCLEOTIDE SEQUENCE [LARGE SCALE GENOMIC DNA]</scope>
    <source>
        <strain evidence="6 9">LEV6574</strain>
        <strain evidence="7 8">MB42</strain>
    </source>
</reference>
<comment type="caution">
    <text evidence="6">The sequence shown here is derived from an EMBL/GenBank/DDBJ whole genome shotgun (WGS) entry which is preliminary data.</text>
</comment>
<dbReference type="InterPro" id="IPR007175">
    <property type="entry name" value="Rpr2/Snm1/Rpp21"/>
</dbReference>
<dbReference type="VEuPathDB" id="FungiDB:SeMB42_g02156"/>
<accession>A0A507CVV9</accession>
<feature type="region of interest" description="Disordered" evidence="5">
    <location>
        <begin position="1"/>
        <end position="20"/>
    </location>
</feature>
<evidence type="ECO:0000313" key="7">
    <source>
        <dbReference type="EMBL" id="TPX50737.1"/>
    </source>
</evidence>
<protein>
    <submittedName>
        <fullName evidence="6">Uncharacterized protein</fullName>
    </submittedName>
</protein>
<evidence type="ECO:0000256" key="1">
    <source>
        <dbReference type="ARBA" id="ARBA00022694"/>
    </source>
</evidence>
<evidence type="ECO:0000256" key="4">
    <source>
        <dbReference type="ARBA" id="ARBA00038402"/>
    </source>
</evidence>
<keyword evidence="8" id="KW-1185">Reference proteome</keyword>
<feature type="compositionally biased region" description="Basic and acidic residues" evidence="5">
    <location>
        <begin position="9"/>
        <end position="19"/>
    </location>
</feature>
<dbReference type="GO" id="GO:0008033">
    <property type="term" value="P:tRNA processing"/>
    <property type="evidence" value="ECO:0007669"/>
    <property type="project" value="UniProtKB-KW"/>
</dbReference>
<evidence type="ECO:0000256" key="3">
    <source>
        <dbReference type="ARBA" id="ARBA00022833"/>
    </source>
</evidence>
<organism evidence="6 9">
    <name type="scientific">Synchytrium endobioticum</name>
    <dbReference type="NCBI Taxonomy" id="286115"/>
    <lineage>
        <taxon>Eukaryota</taxon>
        <taxon>Fungi</taxon>
        <taxon>Fungi incertae sedis</taxon>
        <taxon>Chytridiomycota</taxon>
        <taxon>Chytridiomycota incertae sedis</taxon>
        <taxon>Chytridiomycetes</taxon>
        <taxon>Synchytriales</taxon>
        <taxon>Synchytriaceae</taxon>
        <taxon>Synchytrium</taxon>
    </lineage>
</organism>
<dbReference type="EMBL" id="QEAM01000231">
    <property type="protein sequence ID" value="TPX43265.1"/>
    <property type="molecule type" value="Genomic_DNA"/>
</dbReference>
<dbReference type="Pfam" id="PF04032">
    <property type="entry name" value="Rpr2"/>
    <property type="match status" value="1"/>
</dbReference>
<dbReference type="EMBL" id="QEAN01000063">
    <property type="protein sequence ID" value="TPX50737.1"/>
    <property type="molecule type" value="Genomic_DNA"/>
</dbReference>
<dbReference type="GO" id="GO:0005655">
    <property type="term" value="C:nucleolar ribonuclease P complex"/>
    <property type="evidence" value="ECO:0007669"/>
    <property type="project" value="TreeGrafter"/>
</dbReference>
<evidence type="ECO:0000313" key="8">
    <source>
        <dbReference type="Proteomes" id="UP000317494"/>
    </source>
</evidence>
<dbReference type="PANTHER" id="PTHR14742:SF0">
    <property type="entry name" value="RIBONUCLEASE P PROTEIN SUBUNIT P21"/>
    <property type="match status" value="1"/>
</dbReference>
<keyword evidence="2" id="KW-0479">Metal-binding</keyword>
<dbReference type="Proteomes" id="UP000320475">
    <property type="component" value="Unassembled WGS sequence"/>
</dbReference>
<evidence type="ECO:0000313" key="6">
    <source>
        <dbReference type="EMBL" id="TPX43265.1"/>
    </source>
</evidence>
<evidence type="ECO:0000256" key="2">
    <source>
        <dbReference type="ARBA" id="ARBA00022723"/>
    </source>
</evidence>
<gene>
    <name evidence="6" type="ORF">SeLEV6574_g05151</name>
    <name evidence="7" type="ORF">SeMB42_g02156</name>
</gene>
<keyword evidence="3" id="KW-0862">Zinc</keyword>
<evidence type="ECO:0000313" key="9">
    <source>
        <dbReference type="Proteomes" id="UP000320475"/>
    </source>
</evidence>
<dbReference type="Gene3D" id="6.20.50.20">
    <property type="match status" value="1"/>
</dbReference>
<sequence length="152" mass="16867">MAKKKQKDQHHIENKDAHTRMNFLQQASSLMLLATTHPNDVPASSDTSNSVGTSLVSLGRFYSVGMRNIASKLVMRVDPHVKRNLCRKCGVGLIPGMTSKVRTKRKNGRTVVSTTCLECQHKRYLDTDTKKLLFNDTHRATTEAGGASQRTA</sequence>
<evidence type="ECO:0000256" key="5">
    <source>
        <dbReference type="SAM" id="MobiDB-lite"/>
    </source>
</evidence>
<comment type="similarity">
    <text evidence="4">Belongs to the eukaryotic/archaeal RNase P protein component 4 family.</text>
</comment>
<dbReference type="AlphaFoldDB" id="A0A507CVV9"/>
<name>A0A507CVV9_9FUNG</name>
<keyword evidence="1" id="KW-0819">tRNA processing</keyword>